<gene>
    <name evidence="2" type="ORF">NCTC11388_01249</name>
</gene>
<dbReference type="Proteomes" id="UP000254893">
    <property type="component" value="Unassembled WGS sequence"/>
</dbReference>
<sequence>MSNKKKNKPSPAPQEVLRPVDIYFKELSAIFANPQNRRLYAVFLTLFFFGVMGLIWMIPFPQFDFMVKMGWHTFLNWGSIFIAVIVYSYLRLAPTLSYAMLIEIGIMSFFIVQLEYLERAGGPAVWLITGLIMLVSLVALIAITKREAAPVSTNNLIRLITIGPIWLWSFVFKKLKLKF</sequence>
<reference evidence="2 3" key="1">
    <citation type="submission" date="2018-06" db="EMBL/GenBank/DDBJ databases">
        <authorList>
            <consortium name="Pathogen Informatics"/>
            <person name="Doyle S."/>
        </authorList>
    </citation>
    <scope>NUCLEOTIDE SEQUENCE [LARGE SCALE GENOMIC DNA]</scope>
    <source>
        <strain evidence="2 3">NCTC11388</strain>
    </source>
</reference>
<protein>
    <recommendedName>
        <fullName evidence="4">DUF962 domain-containing protein</fullName>
    </recommendedName>
</protein>
<proteinExistence type="predicted"/>
<feature type="transmembrane region" description="Helical" evidence="1">
    <location>
        <begin position="70"/>
        <end position="90"/>
    </location>
</feature>
<accession>A0A380BP15</accession>
<evidence type="ECO:0000313" key="2">
    <source>
        <dbReference type="EMBL" id="SUJ03402.1"/>
    </source>
</evidence>
<dbReference type="EMBL" id="UGYW01000002">
    <property type="protein sequence ID" value="SUJ03402.1"/>
    <property type="molecule type" value="Genomic_DNA"/>
</dbReference>
<evidence type="ECO:0000256" key="1">
    <source>
        <dbReference type="SAM" id="Phobius"/>
    </source>
</evidence>
<name>A0A380BP15_SPHSI</name>
<evidence type="ECO:0000313" key="3">
    <source>
        <dbReference type="Proteomes" id="UP000254893"/>
    </source>
</evidence>
<keyword evidence="1" id="KW-0812">Transmembrane</keyword>
<dbReference type="RefSeq" id="WP_115169489.1">
    <property type="nucleotide sequence ID" value="NZ_UGYW01000002.1"/>
</dbReference>
<keyword evidence="1" id="KW-0472">Membrane</keyword>
<keyword evidence="1" id="KW-1133">Transmembrane helix</keyword>
<evidence type="ECO:0008006" key="4">
    <source>
        <dbReference type="Google" id="ProtNLM"/>
    </source>
</evidence>
<organism evidence="2 3">
    <name type="scientific">Sphingobacterium spiritivorum</name>
    <name type="common">Flavobacterium spiritivorum</name>
    <dbReference type="NCBI Taxonomy" id="258"/>
    <lineage>
        <taxon>Bacteria</taxon>
        <taxon>Pseudomonadati</taxon>
        <taxon>Bacteroidota</taxon>
        <taxon>Sphingobacteriia</taxon>
        <taxon>Sphingobacteriales</taxon>
        <taxon>Sphingobacteriaceae</taxon>
        <taxon>Sphingobacterium</taxon>
    </lineage>
</organism>
<feature type="transmembrane region" description="Helical" evidence="1">
    <location>
        <begin position="39"/>
        <end position="58"/>
    </location>
</feature>
<feature type="transmembrane region" description="Helical" evidence="1">
    <location>
        <begin position="97"/>
        <end position="117"/>
    </location>
</feature>
<dbReference type="AlphaFoldDB" id="A0A380BP15"/>
<feature type="transmembrane region" description="Helical" evidence="1">
    <location>
        <begin position="155"/>
        <end position="172"/>
    </location>
</feature>
<feature type="transmembrane region" description="Helical" evidence="1">
    <location>
        <begin position="123"/>
        <end position="143"/>
    </location>
</feature>